<evidence type="ECO:0000313" key="8">
    <source>
        <dbReference type="EMBL" id="CAG9606375.1"/>
    </source>
</evidence>
<gene>
    <name evidence="8" type="primary">mdtG_1</name>
    <name evidence="8" type="ORF">NEOCIP111885_00063</name>
</gene>
<comment type="subcellular location">
    <subcellularLocation>
        <location evidence="1">Cell membrane</location>
        <topology evidence="1">Multi-pass membrane protein</topology>
    </subcellularLocation>
</comment>
<feature type="transmembrane region" description="Helical" evidence="6">
    <location>
        <begin position="38"/>
        <end position="56"/>
    </location>
</feature>
<dbReference type="InterPro" id="IPR036259">
    <property type="entry name" value="MFS_trans_sf"/>
</dbReference>
<dbReference type="GO" id="GO:0022857">
    <property type="term" value="F:transmembrane transporter activity"/>
    <property type="evidence" value="ECO:0007669"/>
    <property type="project" value="InterPro"/>
</dbReference>
<accession>A0A9C7L9E6</accession>
<feature type="domain" description="Major facilitator superfamily (MFS) profile" evidence="7">
    <location>
        <begin position="1"/>
        <end position="198"/>
    </location>
</feature>
<dbReference type="PANTHER" id="PTHR23526">
    <property type="entry name" value="INTEGRAL MEMBRANE TRANSPORT PROTEIN-RELATED"/>
    <property type="match status" value="1"/>
</dbReference>
<evidence type="ECO:0000256" key="4">
    <source>
        <dbReference type="ARBA" id="ARBA00022989"/>
    </source>
</evidence>
<feature type="transmembrane region" description="Helical" evidence="6">
    <location>
        <begin position="156"/>
        <end position="174"/>
    </location>
</feature>
<keyword evidence="3 6" id="KW-0812">Transmembrane</keyword>
<keyword evidence="5 6" id="KW-0472">Membrane</keyword>
<proteinExistence type="predicted"/>
<dbReference type="InterPro" id="IPR052528">
    <property type="entry name" value="Sugar_transport-like"/>
</dbReference>
<keyword evidence="2" id="KW-0813">Transport</keyword>
<dbReference type="Proteomes" id="UP000789845">
    <property type="component" value="Unassembled WGS sequence"/>
</dbReference>
<dbReference type="Gene3D" id="1.20.1250.20">
    <property type="entry name" value="MFS general substrate transporter like domains"/>
    <property type="match status" value="1"/>
</dbReference>
<dbReference type="AlphaFoldDB" id="A0A9C7L9E6"/>
<dbReference type="GO" id="GO:0005886">
    <property type="term" value="C:plasma membrane"/>
    <property type="evidence" value="ECO:0007669"/>
    <property type="project" value="UniProtKB-SubCell"/>
</dbReference>
<evidence type="ECO:0000259" key="7">
    <source>
        <dbReference type="PROSITE" id="PS50850"/>
    </source>
</evidence>
<dbReference type="PANTHER" id="PTHR23526:SF2">
    <property type="entry name" value="MAJOR FACILITATOR SUPERFAMILY (MFS) PROFILE DOMAIN-CONTAINING PROTEIN"/>
    <property type="match status" value="1"/>
</dbReference>
<dbReference type="InterPro" id="IPR020846">
    <property type="entry name" value="MFS_dom"/>
</dbReference>
<evidence type="ECO:0000256" key="2">
    <source>
        <dbReference type="ARBA" id="ARBA00022448"/>
    </source>
</evidence>
<keyword evidence="4 6" id="KW-1133">Transmembrane helix</keyword>
<evidence type="ECO:0000256" key="5">
    <source>
        <dbReference type="ARBA" id="ARBA00023136"/>
    </source>
</evidence>
<protein>
    <submittedName>
        <fullName evidence="8">Multidrug resistance protein MdtG</fullName>
    </submittedName>
</protein>
<organism evidence="8 9">
    <name type="scientific">Pseudoneobacillus rhizosphaerae</name>
    <dbReference type="NCBI Taxonomy" id="2880968"/>
    <lineage>
        <taxon>Bacteria</taxon>
        <taxon>Bacillati</taxon>
        <taxon>Bacillota</taxon>
        <taxon>Bacilli</taxon>
        <taxon>Bacillales</taxon>
        <taxon>Bacillaceae</taxon>
        <taxon>Pseudoneobacillus</taxon>
    </lineage>
</organism>
<dbReference type="EMBL" id="CAKJTG010000001">
    <property type="protein sequence ID" value="CAG9606375.1"/>
    <property type="molecule type" value="Genomic_DNA"/>
</dbReference>
<dbReference type="SUPFAM" id="SSF103473">
    <property type="entry name" value="MFS general substrate transporter"/>
    <property type="match status" value="1"/>
</dbReference>
<evidence type="ECO:0000256" key="3">
    <source>
        <dbReference type="ARBA" id="ARBA00022692"/>
    </source>
</evidence>
<feature type="transmembrane region" description="Helical" evidence="6">
    <location>
        <begin position="68"/>
        <end position="85"/>
    </location>
</feature>
<evidence type="ECO:0000256" key="6">
    <source>
        <dbReference type="SAM" id="Phobius"/>
    </source>
</evidence>
<evidence type="ECO:0000256" key="1">
    <source>
        <dbReference type="ARBA" id="ARBA00004651"/>
    </source>
</evidence>
<reference evidence="8" key="1">
    <citation type="submission" date="2021-10" db="EMBL/GenBank/DDBJ databases">
        <authorList>
            <person name="Criscuolo A."/>
        </authorList>
    </citation>
    <scope>NUCLEOTIDE SEQUENCE</scope>
    <source>
        <strain evidence="8">CIP111885</strain>
    </source>
</reference>
<comment type="caution">
    <text evidence="8">The sequence shown here is derived from an EMBL/GenBank/DDBJ whole genome shotgun (WGS) entry which is preliminary data.</text>
</comment>
<evidence type="ECO:0000313" key="9">
    <source>
        <dbReference type="Proteomes" id="UP000789845"/>
    </source>
</evidence>
<feature type="transmembrane region" description="Helical" evidence="6">
    <location>
        <begin position="12"/>
        <end position="32"/>
    </location>
</feature>
<name>A0A9C7L9E6_9BACI</name>
<dbReference type="InterPro" id="IPR011701">
    <property type="entry name" value="MFS"/>
</dbReference>
<dbReference type="PROSITE" id="PS50850">
    <property type="entry name" value="MFS"/>
    <property type="match status" value="1"/>
</dbReference>
<sequence>MNYQRFLRSQSLMVAAGSVVFPFYLLFIRNIGESYSQFGWAYGLFTLIAACSYPLIGKMTDRFGDKKMLLVYTWGMSIVMLIIPITTEIWAIYVIQILMGFLGAVQKTVEKTALSQHVKRMSHTAGRSIGHYHLWTSISSAAAIIGTGYMIDFLTIGSLFYLASLMFFTAGIILSRGSKTLSDKAEERQNADAKTLPF</sequence>
<keyword evidence="9" id="KW-1185">Reference proteome</keyword>
<dbReference type="RefSeq" id="WP_230494664.1">
    <property type="nucleotide sequence ID" value="NZ_CAKJTG010000001.1"/>
</dbReference>
<dbReference type="Pfam" id="PF07690">
    <property type="entry name" value="MFS_1"/>
    <property type="match status" value="1"/>
</dbReference>